<keyword evidence="2" id="KW-0396">Initiation factor</keyword>
<evidence type="ECO:0000256" key="3">
    <source>
        <dbReference type="ARBA" id="ARBA00022917"/>
    </source>
</evidence>
<evidence type="ECO:0000256" key="4">
    <source>
        <dbReference type="SAM" id="Coils"/>
    </source>
</evidence>
<dbReference type="EMBL" id="JACGCI010000009">
    <property type="protein sequence ID" value="KAF6761507.1"/>
    <property type="molecule type" value="Genomic_DNA"/>
</dbReference>
<dbReference type="GO" id="GO:0003743">
    <property type="term" value="F:translation initiation factor activity"/>
    <property type="evidence" value="ECO:0007669"/>
    <property type="project" value="UniProtKB-KW"/>
</dbReference>
<dbReference type="AlphaFoldDB" id="A0A8H6MEY7"/>
<dbReference type="InterPro" id="IPR016024">
    <property type="entry name" value="ARM-type_fold"/>
</dbReference>
<dbReference type="Proteomes" id="UP000521943">
    <property type="component" value="Unassembled WGS sequence"/>
</dbReference>
<feature type="compositionally biased region" description="Polar residues" evidence="5">
    <location>
        <begin position="446"/>
        <end position="465"/>
    </location>
</feature>
<evidence type="ECO:0000259" key="6">
    <source>
        <dbReference type="SMART" id="SM00543"/>
    </source>
</evidence>
<gene>
    <name evidence="7" type="ORF">DFP72DRAFT_878870</name>
</gene>
<evidence type="ECO:0000256" key="2">
    <source>
        <dbReference type="ARBA" id="ARBA00022540"/>
    </source>
</evidence>
<feature type="compositionally biased region" description="Basic residues" evidence="5">
    <location>
        <begin position="479"/>
        <end position="491"/>
    </location>
</feature>
<accession>A0A8H6MEY7</accession>
<feature type="domain" description="MIF4G" evidence="6">
    <location>
        <begin position="163"/>
        <end position="380"/>
    </location>
</feature>
<keyword evidence="8" id="KW-1185">Reference proteome</keyword>
<evidence type="ECO:0000313" key="8">
    <source>
        <dbReference type="Proteomes" id="UP000521943"/>
    </source>
</evidence>
<dbReference type="GO" id="GO:0016281">
    <property type="term" value="C:eukaryotic translation initiation factor 4F complex"/>
    <property type="evidence" value="ECO:0007669"/>
    <property type="project" value="TreeGrafter"/>
</dbReference>
<keyword evidence="3" id="KW-0648">Protein biosynthesis</keyword>
<organism evidence="7 8">
    <name type="scientific">Ephemerocybe angulata</name>
    <dbReference type="NCBI Taxonomy" id="980116"/>
    <lineage>
        <taxon>Eukaryota</taxon>
        <taxon>Fungi</taxon>
        <taxon>Dikarya</taxon>
        <taxon>Basidiomycota</taxon>
        <taxon>Agaricomycotina</taxon>
        <taxon>Agaricomycetes</taxon>
        <taxon>Agaricomycetidae</taxon>
        <taxon>Agaricales</taxon>
        <taxon>Agaricineae</taxon>
        <taxon>Psathyrellaceae</taxon>
        <taxon>Ephemerocybe</taxon>
    </lineage>
</organism>
<sequence length="498" mass="54861">MPFDVTERMPEGTPIADREREIGRLKAINLENEQRIATLETRLQKERVESVLWRTRAREHRLAAEAAEETVKKLRAQYEGVSLGQTPVGKRGRNEFIPGEIAALVGKEIKRPITAIHAHPVKNRRDTISNTGDEAMGLSPNLSNQENAREGGVLVAEIPDDLAHEVNRSLDQLSPDKFDAIVDQMIAWGNKSADEKDGATLQLLANLGYEKAINSEPALSGLYAKLFLQITNRINPAVQRPLTGGQIFRHHLSTRCQEEFKRGWTVSSVDNGDDAAVSKRRRGLGAARLMGELFKHQVLPKPILLECLNKWISDTEIPAEEDLESLCILLTIVGAILDSTSGRGYMDACLRYIRQLSVNPRINSRVQLLLQGVVKLRDGGWDLQSDAAPVAAGSHAQEFSSASNRVINSSLEASSSFSPRPKIVLKDQSGKVVSLSSLVAKVKRPTGTSTSGNGIHQRDGSSTSAPKRATIRMESEHQRAKRLSKKDHRNNKGGNAER</sequence>
<evidence type="ECO:0000256" key="5">
    <source>
        <dbReference type="SAM" id="MobiDB-lite"/>
    </source>
</evidence>
<dbReference type="Pfam" id="PF02854">
    <property type="entry name" value="MIF4G"/>
    <property type="match status" value="1"/>
</dbReference>
<dbReference type="SUPFAM" id="SSF48371">
    <property type="entry name" value="ARM repeat"/>
    <property type="match status" value="1"/>
</dbReference>
<protein>
    <submittedName>
        <fullName evidence="7">Armadillo-type protein</fullName>
    </submittedName>
</protein>
<dbReference type="GO" id="GO:0003729">
    <property type="term" value="F:mRNA binding"/>
    <property type="evidence" value="ECO:0007669"/>
    <property type="project" value="TreeGrafter"/>
</dbReference>
<feature type="coiled-coil region" evidence="4">
    <location>
        <begin position="29"/>
        <end position="77"/>
    </location>
</feature>
<keyword evidence="4" id="KW-0175">Coiled coil</keyword>
<evidence type="ECO:0000313" key="7">
    <source>
        <dbReference type="EMBL" id="KAF6761507.1"/>
    </source>
</evidence>
<comment type="caution">
    <text evidence="7">The sequence shown here is derived from an EMBL/GenBank/DDBJ whole genome shotgun (WGS) entry which is preliminary data.</text>
</comment>
<dbReference type="PANTHER" id="PTHR23253:SF9">
    <property type="entry name" value="EUKARYOTIC TRANSLATION INITIATION FACTOR 4 GAMMA 2"/>
    <property type="match status" value="1"/>
</dbReference>
<evidence type="ECO:0000256" key="1">
    <source>
        <dbReference type="ARBA" id="ARBA00005775"/>
    </source>
</evidence>
<comment type="similarity">
    <text evidence="1">Belongs to the eukaryotic initiation factor 4G family.</text>
</comment>
<feature type="region of interest" description="Disordered" evidence="5">
    <location>
        <begin position="444"/>
        <end position="498"/>
    </location>
</feature>
<dbReference type="Gene3D" id="1.25.40.180">
    <property type="match status" value="1"/>
</dbReference>
<dbReference type="InterPro" id="IPR003890">
    <property type="entry name" value="MIF4G-like_typ-3"/>
</dbReference>
<dbReference type="OrthoDB" id="514777at2759"/>
<proteinExistence type="inferred from homology"/>
<reference evidence="7 8" key="1">
    <citation type="submission" date="2020-07" db="EMBL/GenBank/DDBJ databases">
        <title>Comparative genomics of pyrophilous fungi reveals a link between fire events and developmental genes.</title>
        <authorList>
            <consortium name="DOE Joint Genome Institute"/>
            <person name="Steindorff A.S."/>
            <person name="Carver A."/>
            <person name="Calhoun S."/>
            <person name="Stillman K."/>
            <person name="Liu H."/>
            <person name="Lipzen A."/>
            <person name="Pangilinan J."/>
            <person name="Labutti K."/>
            <person name="Bruns T.D."/>
            <person name="Grigoriev I.V."/>
        </authorList>
    </citation>
    <scope>NUCLEOTIDE SEQUENCE [LARGE SCALE GENOMIC DNA]</scope>
    <source>
        <strain evidence="7 8">CBS 144469</strain>
    </source>
</reference>
<name>A0A8H6MEY7_9AGAR</name>
<dbReference type="SMART" id="SM00543">
    <property type="entry name" value="MIF4G"/>
    <property type="match status" value="1"/>
</dbReference>
<dbReference type="PANTHER" id="PTHR23253">
    <property type="entry name" value="EUKARYOTIC TRANSLATION INITIATION FACTOR 4 GAMMA"/>
    <property type="match status" value="1"/>
</dbReference>